<dbReference type="Gene3D" id="3.40.50.2300">
    <property type="match status" value="1"/>
</dbReference>
<evidence type="ECO:0000256" key="2">
    <source>
        <dbReference type="ARBA" id="ARBA00023125"/>
    </source>
</evidence>
<evidence type="ECO:0000256" key="1">
    <source>
        <dbReference type="ARBA" id="ARBA00023015"/>
    </source>
</evidence>
<dbReference type="InterPro" id="IPR010982">
    <property type="entry name" value="Lambda_DNA-bd_dom_sf"/>
</dbReference>
<dbReference type="PANTHER" id="PTHR30146:SF148">
    <property type="entry name" value="HTH-TYPE TRANSCRIPTIONAL REPRESSOR PURR-RELATED"/>
    <property type="match status" value="1"/>
</dbReference>
<accession>A0A2X2T3B0</accession>
<evidence type="ECO:0000313" key="5">
    <source>
        <dbReference type="EMBL" id="SQA96897.1"/>
    </source>
</evidence>
<proteinExistence type="predicted"/>
<dbReference type="GO" id="GO:0003700">
    <property type="term" value="F:DNA-binding transcription factor activity"/>
    <property type="evidence" value="ECO:0007669"/>
    <property type="project" value="TreeGrafter"/>
</dbReference>
<feature type="domain" description="HTH lacI-type" evidence="4">
    <location>
        <begin position="4"/>
        <end position="58"/>
    </location>
</feature>
<dbReference type="PROSITE" id="PS00356">
    <property type="entry name" value="HTH_LACI_1"/>
    <property type="match status" value="1"/>
</dbReference>
<organism evidence="5 6">
    <name type="scientific">Cedecea neteri</name>
    <dbReference type="NCBI Taxonomy" id="158822"/>
    <lineage>
        <taxon>Bacteria</taxon>
        <taxon>Pseudomonadati</taxon>
        <taxon>Pseudomonadota</taxon>
        <taxon>Gammaproteobacteria</taxon>
        <taxon>Enterobacterales</taxon>
        <taxon>Enterobacteriaceae</taxon>
        <taxon>Cedecea</taxon>
    </lineage>
</organism>
<evidence type="ECO:0000259" key="4">
    <source>
        <dbReference type="PROSITE" id="PS50932"/>
    </source>
</evidence>
<dbReference type="GO" id="GO:0000976">
    <property type="term" value="F:transcription cis-regulatory region binding"/>
    <property type="evidence" value="ECO:0007669"/>
    <property type="project" value="TreeGrafter"/>
</dbReference>
<dbReference type="AlphaFoldDB" id="A0A2X2T3B0"/>
<dbReference type="PROSITE" id="PS50932">
    <property type="entry name" value="HTH_LACI_2"/>
    <property type="match status" value="1"/>
</dbReference>
<dbReference type="Pfam" id="PF00356">
    <property type="entry name" value="LacI"/>
    <property type="match status" value="1"/>
</dbReference>
<dbReference type="CDD" id="cd01392">
    <property type="entry name" value="HTH_LacI"/>
    <property type="match status" value="1"/>
</dbReference>
<protein>
    <submittedName>
        <fullName evidence="5">Degradation activator</fullName>
    </submittedName>
</protein>
<dbReference type="SMART" id="SM00354">
    <property type="entry name" value="HTH_LACI"/>
    <property type="match status" value="1"/>
</dbReference>
<evidence type="ECO:0000313" key="6">
    <source>
        <dbReference type="Proteomes" id="UP000251197"/>
    </source>
</evidence>
<dbReference type="InterPro" id="IPR000843">
    <property type="entry name" value="HTH_LacI"/>
</dbReference>
<dbReference type="SUPFAM" id="SSF47413">
    <property type="entry name" value="lambda repressor-like DNA-binding domains"/>
    <property type="match status" value="1"/>
</dbReference>
<evidence type="ECO:0000256" key="3">
    <source>
        <dbReference type="ARBA" id="ARBA00023163"/>
    </source>
</evidence>
<name>A0A2X2T3B0_9ENTR</name>
<keyword evidence="3" id="KW-0804">Transcription</keyword>
<gene>
    <name evidence="5" type="primary">degA_1</name>
    <name evidence="5" type="ORF">NCTC12120_00667</name>
</gene>
<dbReference type="Proteomes" id="UP000251197">
    <property type="component" value="Unassembled WGS sequence"/>
</dbReference>
<sequence>MKKVNIIDVAELAGVSVSTVSLVLRQKGKISEATIDKVNAAIKVLGYVHNVAAANLRSSTSNLIGLIIRDFNNSFSVNVTASVVQQLEKPGLYGLSRPAA</sequence>
<dbReference type="PANTHER" id="PTHR30146">
    <property type="entry name" value="LACI-RELATED TRANSCRIPTIONAL REPRESSOR"/>
    <property type="match status" value="1"/>
</dbReference>
<keyword evidence="2" id="KW-0238">DNA-binding</keyword>
<keyword evidence="1" id="KW-0805">Transcription regulation</keyword>
<dbReference type="EMBL" id="UAVU01000003">
    <property type="protein sequence ID" value="SQA96897.1"/>
    <property type="molecule type" value="Genomic_DNA"/>
</dbReference>
<dbReference type="Gene3D" id="1.10.260.40">
    <property type="entry name" value="lambda repressor-like DNA-binding domains"/>
    <property type="match status" value="1"/>
</dbReference>
<reference evidence="5 6" key="1">
    <citation type="submission" date="2018-06" db="EMBL/GenBank/DDBJ databases">
        <authorList>
            <consortium name="Pathogen Informatics"/>
            <person name="Doyle S."/>
        </authorList>
    </citation>
    <scope>NUCLEOTIDE SEQUENCE [LARGE SCALE GENOMIC DNA]</scope>
    <source>
        <strain evidence="5 6">NCTC12120</strain>
    </source>
</reference>